<accession>A0A2P2PNH5</accession>
<sequence length="82" mass="9605">MIKKESTNTIVSNTSRPCTVHQTLSYYQAIKCHKAKMPITFSMAFNLPTFLMPITEALKRRVRDFELYICIIFCKHLCNGWM</sequence>
<proteinExistence type="predicted"/>
<organism evidence="1">
    <name type="scientific">Rhizophora mucronata</name>
    <name type="common">Asiatic mangrove</name>
    <dbReference type="NCBI Taxonomy" id="61149"/>
    <lineage>
        <taxon>Eukaryota</taxon>
        <taxon>Viridiplantae</taxon>
        <taxon>Streptophyta</taxon>
        <taxon>Embryophyta</taxon>
        <taxon>Tracheophyta</taxon>
        <taxon>Spermatophyta</taxon>
        <taxon>Magnoliopsida</taxon>
        <taxon>eudicotyledons</taxon>
        <taxon>Gunneridae</taxon>
        <taxon>Pentapetalae</taxon>
        <taxon>rosids</taxon>
        <taxon>fabids</taxon>
        <taxon>Malpighiales</taxon>
        <taxon>Rhizophoraceae</taxon>
        <taxon>Rhizophora</taxon>
    </lineage>
</organism>
<reference evidence="1" key="1">
    <citation type="submission" date="2018-02" db="EMBL/GenBank/DDBJ databases">
        <title>Rhizophora mucronata_Transcriptome.</title>
        <authorList>
            <person name="Meera S.P."/>
            <person name="Sreeshan A."/>
            <person name="Augustine A."/>
        </authorList>
    </citation>
    <scope>NUCLEOTIDE SEQUENCE</scope>
    <source>
        <tissue evidence="1">Leaf</tissue>
    </source>
</reference>
<evidence type="ECO:0000313" key="1">
    <source>
        <dbReference type="EMBL" id="MBX56317.1"/>
    </source>
</evidence>
<dbReference type="EMBL" id="GGEC01075833">
    <property type="protein sequence ID" value="MBX56317.1"/>
    <property type="molecule type" value="Transcribed_RNA"/>
</dbReference>
<protein>
    <submittedName>
        <fullName evidence="1">Uncharacterized protein</fullName>
    </submittedName>
</protein>
<name>A0A2P2PNH5_RHIMU</name>
<dbReference type="AlphaFoldDB" id="A0A2P2PNH5"/>